<evidence type="ECO:0000256" key="2">
    <source>
        <dbReference type="ARBA" id="ARBA00013090"/>
    </source>
</evidence>
<dbReference type="GO" id="GO:0008881">
    <property type="term" value="F:glutamate racemase activity"/>
    <property type="evidence" value="ECO:0007669"/>
    <property type="project" value="UniProtKB-UniRule"/>
</dbReference>
<dbReference type="SUPFAM" id="SSF53681">
    <property type="entry name" value="Aspartate/glutamate racemase"/>
    <property type="match status" value="2"/>
</dbReference>
<feature type="binding site" evidence="8">
    <location>
        <begin position="76"/>
        <end position="77"/>
    </location>
    <ligand>
        <name>substrate</name>
    </ligand>
</feature>
<dbReference type="Gene3D" id="3.40.50.1860">
    <property type="match status" value="2"/>
</dbReference>
<dbReference type="InterPro" id="IPR004391">
    <property type="entry name" value="Glu_race"/>
</dbReference>
<dbReference type="AlphaFoldDB" id="A0A2J0KWN7"/>
<evidence type="ECO:0000256" key="8">
    <source>
        <dbReference type="HAMAP-Rule" id="MF_00258"/>
    </source>
</evidence>
<evidence type="ECO:0000256" key="6">
    <source>
        <dbReference type="ARBA" id="ARBA00023316"/>
    </source>
</evidence>
<dbReference type="Proteomes" id="UP000230052">
    <property type="component" value="Unassembled WGS sequence"/>
</dbReference>
<comment type="caution">
    <text evidence="9">The sequence shown here is derived from an EMBL/GenBank/DDBJ whole genome shotgun (WGS) entry which is preliminary data.</text>
</comment>
<keyword evidence="6 8" id="KW-0961">Cell wall biogenesis/degradation</keyword>
<feature type="active site" description="Proton donor/acceptor" evidence="8">
    <location>
        <position position="186"/>
    </location>
</feature>
<comment type="similarity">
    <text evidence="8">Belongs to the aspartate/glutamate racemases family.</text>
</comment>
<evidence type="ECO:0000256" key="7">
    <source>
        <dbReference type="ARBA" id="ARBA00070053"/>
    </source>
</evidence>
<feature type="binding site" evidence="8">
    <location>
        <begin position="44"/>
        <end position="45"/>
    </location>
    <ligand>
        <name>substrate</name>
    </ligand>
</feature>
<dbReference type="HAMAP" id="MF_00258">
    <property type="entry name" value="Glu_racemase"/>
    <property type="match status" value="1"/>
</dbReference>
<feature type="active site" description="Proton donor/acceptor" evidence="8">
    <location>
        <position position="75"/>
    </location>
</feature>
<sequence>MDLQNRPIGVFDSGLGGLTTVKEIFKRLPNENIVYFGDTARVPYGSKSKETITQFSIENTQFLLKFNAKLIVVACNTSSSLSLNSLKAHFKVPIIGVIAPGVKKAMSVTKNNRIGVIGTRATIASKSYEKEIKKRNSVTKCLSRSCPLFVPLVEEDWIGDEVTYTVARRYLQPLMKYNIDTLILGCTHYPLLKGVIKRVVGKKVNLVDSAEEVALDAKRLLEARRLLSKNKNARHKFFVSDKPMNFKAIGERFLGRKISFIKKV</sequence>
<reference evidence="9 10" key="1">
    <citation type="submission" date="2017-09" db="EMBL/GenBank/DDBJ databases">
        <title>Depth-based differentiation of microbial function through sediment-hosted aquifers and enrichment of novel symbionts in the deep terrestrial subsurface.</title>
        <authorList>
            <person name="Probst A.J."/>
            <person name="Ladd B."/>
            <person name="Jarett J.K."/>
            <person name="Geller-Mcgrath D.E."/>
            <person name="Sieber C.M."/>
            <person name="Emerson J.B."/>
            <person name="Anantharaman K."/>
            <person name="Thomas B.C."/>
            <person name="Malmstrom R."/>
            <person name="Stieglmeier M."/>
            <person name="Klingl A."/>
            <person name="Woyke T."/>
            <person name="Ryan C.M."/>
            <person name="Banfield J.F."/>
        </authorList>
    </citation>
    <scope>NUCLEOTIDE SEQUENCE [LARGE SCALE GENOMIC DNA]</scope>
    <source>
        <strain evidence="9">CG07_land_8_20_14_0_80_42_15</strain>
    </source>
</reference>
<dbReference type="GO" id="GO:0009252">
    <property type="term" value="P:peptidoglycan biosynthetic process"/>
    <property type="evidence" value="ECO:0007669"/>
    <property type="project" value="UniProtKB-UniRule"/>
</dbReference>
<dbReference type="UniPathway" id="UPA00219"/>
<protein>
    <recommendedName>
        <fullName evidence="7 8">Glutamate racemase</fullName>
        <ecNumber evidence="2 8">5.1.1.3</ecNumber>
    </recommendedName>
</protein>
<dbReference type="GO" id="GO:0008360">
    <property type="term" value="P:regulation of cell shape"/>
    <property type="evidence" value="ECO:0007669"/>
    <property type="project" value="UniProtKB-KW"/>
</dbReference>
<dbReference type="Pfam" id="PF01177">
    <property type="entry name" value="Asp_Glu_race"/>
    <property type="match status" value="1"/>
</dbReference>
<name>A0A2J0KWN7_9BACT</name>
<comment type="function">
    <text evidence="8">Provides the (R)-glutamate required for cell wall biosynthesis.</text>
</comment>
<gene>
    <name evidence="8" type="primary">murI</name>
    <name evidence="9" type="ORF">COS99_08535</name>
</gene>
<dbReference type="NCBIfam" id="TIGR00067">
    <property type="entry name" value="glut_race"/>
    <property type="match status" value="1"/>
</dbReference>
<evidence type="ECO:0000313" key="10">
    <source>
        <dbReference type="Proteomes" id="UP000230052"/>
    </source>
</evidence>
<dbReference type="InterPro" id="IPR018187">
    <property type="entry name" value="Asp/Glu_racemase_AS_1"/>
</dbReference>
<evidence type="ECO:0000256" key="4">
    <source>
        <dbReference type="ARBA" id="ARBA00022984"/>
    </source>
</evidence>
<dbReference type="InterPro" id="IPR033134">
    <property type="entry name" value="Asp/Glu_racemase_AS_2"/>
</dbReference>
<comment type="catalytic activity">
    <reaction evidence="1 8">
        <text>L-glutamate = D-glutamate</text>
        <dbReference type="Rhea" id="RHEA:12813"/>
        <dbReference type="ChEBI" id="CHEBI:29985"/>
        <dbReference type="ChEBI" id="CHEBI:29986"/>
        <dbReference type="EC" id="5.1.1.3"/>
    </reaction>
</comment>
<evidence type="ECO:0000256" key="1">
    <source>
        <dbReference type="ARBA" id="ARBA00001602"/>
    </source>
</evidence>
<keyword evidence="5 8" id="KW-0413">Isomerase</keyword>
<organism evidence="9 10">
    <name type="scientific">Candidatus Aquitaenariimonas noxiae</name>
    <dbReference type="NCBI Taxonomy" id="1974741"/>
    <lineage>
        <taxon>Bacteria</taxon>
        <taxon>Pseudomonadati</taxon>
        <taxon>Candidatus Omnitrophota</taxon>
        <taxon>Candidatus Aquitaenariimonas</taxon>
    </lineage>
</organism>
<dbReference type="PANTHER" id="PTHR21198">
    <property type="entry name" value="GLUTAMATE RACEMASE"/>
    <property type="match status" value="1"/>
</dbReference>
<feature type="binding site" evidence="8">
    <location>
        <begin position="12"/>
        <end position="13"/>
    </location>
    <ligand>
        <name>substrate</name>
    </ligand>
</feature>
<accession>A0A2J0KWN7</accession>
<evidence type="ECO:0000256" key="5">
    <source>
        <dbReference type="ARBA" id="ARBA00023235"/>
    </source>
</evidence>
<feature type="binding site" evidence="8">
    <location>
        <begin position="187"/>
        <end position="188"/>
    </location>
    <ligand>
        <name>substrate</name>
    </ligand>
</feature>
<keyword evidence="3 8" id="KW-0133">Cell shape</keyword>
<comment type="pathway">
    <text evidence="8">Cell wall biogenesis; peptidoglycan biosynthesis.</text>
</comment>
<dbReference type="InterPro" id="IPR001920">
    <property type="entry name" value="Asp/Glu_race"/>
</dbReference>
<dbReference type="EC" id="5.1.1.3" evidence="2 8"/>
<evidence type="ECO:0000256" key="3">
    <source>
        <dbReference type="ARBA" id="ARBA00022960"/>
    </source>
</evidence>
<dbReference type="PANTHER" id="PTHR21198:SF2">
    <property type="entry name" value="GLUTAMATE RACEMASE"/>
    <property type="match status" value="1"/>
</dbReference>
<proteinExistence type="inferred from homology"/>
<dbReference type="PROSITE" id="PS00924">
    <property type="entry name" value="ASP_GLU_RACEMASE_2"/>
    <property type="match status" value="1"/>
</dbReference>
<keyword evidence="4 8" id="KW-0573">Peptidoglycan synthesis</keyword>
<dbReference type="InterPro" id="IPR015942">
    <property type="entry name" value="Asp/Glu/hydantoin_racemase"/>
</dbReference>
<dbReference type="GO" id="GO:0071555">
    <property type="term" value="P:cell wall organization"/>
    <property type="evidence" value="ECO:0007669"/>
    <property type="project" value="UniProtKB-KW"/>
</dbReference>
<dbReference type="EMBL" id="PEWV01000076">
    <property type="protein sequence ID" value="PIU40840.1"/>
    <property type="molecule type" value="Genomic_DNA"/>
</dbReference>
<dbReference type="PROSITE" id="PS00923">
    <property type="entry name" value="ASP_GLU_RACEMASE_1"/>
    <property type="match status" value="1"/>
</dbReference>
<dbReference type="FunFam" id="3.40.50.1860:FF:000002">
    <property type="entry name" value="Glutamate racemase"/>
    <property type="match status" value="1"/>
</dbReference>
<evidence type="ECO:0000313" key="9">
    <source>
        <dbReference type="EMBL" id="PIU40840.1"/>
    </source>
</evidence>